<feature type="compositionally biased region" description="Basic and acidic residues" evidence="1">
    <location>
        <begin position="12"/>
        <end position="26"/>
    </location>
</feature>
<feature type="region of interest" description="Disordered" evidence="1">
    <location>
        <begin position="1"/>
        <end position="26"/>
    </location>
</feature>
<reference evidence="3" key="1">
    <citation type="journal article" date="2019" name="Int. J. Syst. Evol. Microbiol.">
        <title>The Global Catalogue of Microorganisms (GCM) 10K type strain sequencing project: providing services to taxonomists for standard genome sequencing and annotation.</title>
        <authorList>
            <consortium name="The Broad Institute Genomics Platform"/>
            <consortium name="The Broad Institute Genome Sequencing Center for Infectious Disease"/>
            <person name="Wu L."/>
            <person name="Ma J."/>
        </authorList>
    </citation>
    <scope>NUCLEOTIDE SEQUENCE [LARGE SCALE GENOMIC DNA]</scope>
    <source>
        <strain evidence="3">CGMCC 4.7349</strain>
    </source>
</reference>
<feature type="compositionally biased region" description="Low complexity" evidence="1">
    <location>
        <begin position="1"/>
        <end position="11"/>
    </location>
</feature>
<dbReference type="EMBL" id="BMNG01000016">
    <property type="protein sequence ID" value="GGO54565.1"/>
    <property type="molecule type" value="Genomic_DNA"/>
</dbReference>
<proteinExistence type="predicted"/>
<accession>A0ABQ2MMV4</accession>
<sequence length="70" mass="7236">MQAARLLGTATRARESAGAHLPEAERSDVERIMTKVLATLGTETFAAEFAAEIDDDPNPGSHGAVTTGPG</sequence>
<gene>
    <name evidence="2" type="ORF">GCM10012286_64630</name>
</gene>
<dbReference type="Proteomes" id="UP000656881">
    <property type="component" value="Unassembled WGS sequence"/>
</dbReference>
<protein>
    <submittedName>
        <fullName evidence="2">Uncharacterized protein</fullName>
    </submittedName>
</protein>
<evidence type="ECO:0000313" key="2">
    <source>
        <dbReference type="EMBL" id="GGO54565.1"/>
    </source>
</evidence>
<evidence type="ECO:0000256" key="1">
    <source>
        <dbReference type="SAM" id="MobiDB-lite"/>
    </source>
</evidence>
<organism evidence="2 3">
    <name type="scientific">Streptomyces lasiicapitis</name>
    <dbReference type="NCBI Taxonomy" id="1923961"/>
    <lineage>
        <taxon>Bacteria</taxon>
        <taxon>Bacillati</taxon>
        <taxon>Actinomycetota</taxon>
        <taxon>Actinomycetes</taxon>
        <taxon>Kitasatosporales</taxon>
        <taxon>Streptomycetaceae</taxon>
        <taxon>Streptomyces</taxon>
    </lineage>
</organism>
<keyword evidence="3" id="KW-1185">Reference proteome</keyword>
<name>A0ABQ2MMV4_9ACTN</name>
<comment type="caution">
    <text evidence="2">The sequence shown here is derived from an EMBL/GenBank/DDBJ whole genome shotgun (WGS) entry which is preliminary data.</text>
</comment>
<evidence type="ECO:0000313" key="3">
    <source>
        <dbReference type="Proteomes" id="UP000656881"/>
    </source>
</evidence>